<dbReference type="PANTHER" id="PTHR47870">
    <property type="entry name" value="CYTOCHROME C-TYPE BIOGENESIS PROTEIN CCMH"/>
    <property type="match status" value="1"/>
</dbReference>
<dbReference type="Gene3D" id="1.25.40.10">
    <property type="entry name" value="Tetratricopeptide repeat domain"/>
    <property type="match status" value="2"/>
</dbReference>
<dbReference type="InterPro" id="IPR017560">
    <property type="entry name" value="Cyt_c_biogenesis_CcmI"/>
</dbReference>
<sequence>MEAASYLGAMLFWVIAAVLTLGASLAVLLPLARQAEGEADTSHDLEVYRDQLTELDKDAARGLIAPSEAEQARAEIARRIIKLDAESGSKAKSASPLAPRLVGVVAVLAIPVLTWSIYTAIGSPDVPSQPLKARLEQKPADSSVDELIARAEAHLIANPSDGRGWDVLAPIYQRMGRADDAVTAYRNAIRLEGSTAARQSGLGEAIAGVSGGIVTSEASVAFEAALKLEPANPKARYFLGLALAQEGKVAEAAIAWRQLAESLPADSPWRSVAEQAVAQAEAPGAPANQAAGAPGPNQSDIDAAASMSSGDRTAMIEGMVATLDEKLRQNPRDPEGWLRLVRSYQVLGKTELAQEALGRAYEALGRDSEDGRKLTELAGSLGLKVTE</sequence>
<dbReference type="SUPFAM" id="SSF48452">
    <property type="entry name" value="TPR-like"/>
    <property type="match status" value="1"/>
</dbReference>
<keyword evidence="6" id="KW-1133">Transmembrane helix</keyword>
<protein>
    <submittedName>
        <fullName evidence="8">Cytochrome c-type biogenesis protein CcmH</fullName>
    </submittedName>
</protein>
<dbReference type="Pfam" id="PF23914">
    <property type="entry name" value="TPR_CcmH_CycH"/>
    <property type="match status" value="1"/>
</dbReference>
<feature type="domain" description="Cytochrome c-type biogenesis protein H TPR" evidence="7">
    <location>
        <begin position="153"/>
        <end position="268"/>
    </location>
</feature>
<gene>
    <name evidence="8" type="ORF">GGQ99_003577</name>
</gene>
<evidence type="ECO:0000256" key="5">
    <source>
        <dbReference type="SAM" id="MobiDB-lite"/>
    </source>
</evidence>
<feature type="region of interest" description="Disordered" evidence="5">
    <location>
        <begin position="270"/>
        <end position="308"/>
    </location>
</feature>
<keyword evidence="3" id="KW-0201">Cytochrome c-type biogenesis</keyword>
<dbReference type="InterPro" id="IPR056413">
    <property type="entry name" value="TPR_CcmH_CycH"/>
</dbReference>
<evidence type="ECO:0000256" key="4">
    <source>
        <dbReference type="ARBA" id="ARBA00022803"/>
    </source>
</evidence>
<evidence type="ECO:0000259" key="7">
    <source>
        <dbReference type="Pfam" id="PF23914"/>
    </source>
</evidence>
<evidence type="ECO:0000256" key="1">
    <source>
        <dbReference type="ARBA" id="ARBA00004196"/>
    </source>
</evidence>
<feature type="compositionally biased region" description="Low complexity" evidence="5">
    <location>
        <begin position="272"/>
        <end position="298"/>
    </location>
</feature>
<keyword evidence="9" id="KW-1185">Reference proteome</keyword>
<keyword evidence="6" id="KW-0812">Transmembrane</keyword>
<dbReference type="NCBIfam" id="TIGR03142">
    <property type="entry name" value="cytochro_ccmI"/>
    <property type="match status" value="1"/>
</dbReference>
<dbReference type="InterPro" id="IPR051263">
    <property type="entry name" value="C-type_cytochrome_biogenesis"/>
</dbReference>
<proteinExistence type="predicted"/>
<evidence type="ECO:0000256" key="2">
    <source>
        <dbReference type="ARBA" id="ARBA00022737"/>
    </source>
</evidence>
<dbReference type="EMBL" id="JACHOT010000005">
    <property type="protein sequence ID" value="MBB4651804.1"/>
    <property type="molecule type" value="Genomic_DNA"/>
</dbReference>
<dbReference type="PANTHER" id="PTHR47870:SF4">
    <property type="entry name" value="CYTOCHROME C-TYPE BIOGENESIS PROTEIN CYCH"/>
    <property type="match status" value="1"/>
</dbReference>
<accession>A0ABR6L4S8</accession>
<dbReference type="InterPro" id="IPR011990">
    <property type="entry name" value="TPR-like_helical_dom_sf"/>
</dbReference>
<reference evidence="8 9" key="1">
    <citation type="submission" date="2020-08" db="EMBL/GenBank/DDBJ databases">
        <title>Genomic Encyclopedia of Type Strains, Phase IV (KMG-IV): sequencing the most valuable type-strain genomes for metagenomic binning, comparative biology and taxonomic classification.</title>
        <authorList>
            <person name="Goeker M."/>
        </authorList>
    </citation>
    <scope>NUCLEOTIDE SEQUENCE [LARGE SCALE GENOMIC DNA]</scope>
    <source>
        <strain evidence="8 9">DSM 7050</strain>
    </source>
</reference>
<comment type="caution">
    <text evidence="8">The sequence shown here is derived from an EMBL/GenBank/DDBJ whole genome shotgun (WGS) entry which is preliminary data.</text>
</comment>
<dbReference type="SMART" id="SM00028">
    <property type="entry name" value="TPR"/>
    <property type="match status" value="3"/>
</dbReference>
<organism evidence="8 9">
    <name type="scientific">Aminobacter niigataensis</name>
    <dbReference type="NCBI Taxonomy" id="83265"/>
    <lineage>
        <taxon>Bacteria</taxon>
        <taxon>Pseudomonadati</taxon>
        <taxon>Pseudomonadota</taxon>
        <taxon>Alphaproteobacteria</taxon>
        <taxon>Hyphomicrobiales</taxon>
        <taxon>Phyllobacteriaceae</taxon>
        <taxon>Aminobacter</taxon>
    </lineage>
</organism>
<evidence type="ECO:0000256" key="3">
    <source>
        <dbReference type="ARBA" id="ARBA00022748"/>
    </source>
</evidence>
<comment type="subcellular location">
    <subcellularLocation>
        <location evidence="1">Cell envelope</location>
    </subcellularLocation>
</comment>
<evidence type="ECO:0000256" key="6">
    <source>
        <dbReference type="SAM" id="Phobius"/>
    </source>
</evidence>
<keyword evidence="4" id="KW-0802">TPR repeat</keyword>
<keyword evidence="2" id="KW-0677">Repeat</keyword>
<evidence type="ECO:0000313" key="8">
    <source>
        <dbReference type="EMBL" id="MBB4651804.1"/>
    </source>
</evidence>
<dbReference type="Proteomes" id="UP000539538">
    <property type="component" value="Unassembled WGS sequence"/>
</dbReference>
<evidence type="ECO:0000313" key="9">
    <source>
        <dbReference type="Proteomes" id="UP000539538"/>
    </source>
</evidence>
<dbReference type="InterPro" id="IPR019734">
    <property type="entry name" value="TPR_rpt"/>
</dbReference>
<keyword evidence="6" id="KW-0472">Membrane</keyword>
<name>A0ABR6L4S8_9HYPH</name>
<feature type="transmembrane region" description="Helical" evidence="6">
    <location>
        <begin position="6"/>
        <end position="29"/>
    </location>
</feature>
<feature type="transmembrane region" description="Helical" evidence="6">
    <location>
        <begin position="97"/>
        <end position="118"/>
    </location>
</feature>